<accession>A0A0Q0YUT0</accession>
<organism evidence="1 2">
    <name type="scientific">Pseudomonas endophytica</name>
    <dbReference type="NCBI Taxonomy" id="1563157"/>
    <lineage>
        <taxon>Bacteria</taxon>
        <taxon>Pseudomonadati</taxon>
        <taxon>Pseudomonadota</taxon>
        <taxon>Gammaproteobacteria</taxon>
        <taxon>Pseudomonadales</taxon>
        <taxon>Pseudomonadaceae</taxon>
        <taxon>Pseudomonas</taxon>
    </lineage>
</organism>
<dbReference type="InterPro" id="IPR029044">
    <property type="entry name" value="Nucleotide-diphossugar_trans"/>
</dbReference>
<evidence type="ECO:0000313" key="1">
    <source>
        <dbReference type="EMBL" id="KQB52918.1"/>
    </source>
</evidence>
<dbReference type="STRING" id="1563157.AQS70_12495"/>
<dbReference type="Proteomes" id="UP000050342">
    <property type="component" value="Unassembled WGS sequence"/>
</dbReference>
<evidence type="ECO:0000313" key="2">
    <source>
        <dbReference type="Proteomes" id="UP000050342"/>
    </source>
</evidence>
<keyword evidence="2" id="KW-1185">Reference proteome</keyword>
<dbReference type="AlphaFoldDB" id="A0A0Q0YUT0"/>
<gene>
    <name evidence="1" type="ORF">AQS70_12495</name>
</gene>
<comment type="caution">
    <text evidence="1">The sequence shown here is derived from an EMBL/GenBank/DDBJ whole genome shotgun (WGS) entry which is preliminary data.</text>
</comment>
<sequence length="343" mass="38674">MDSSHLLYLLYGGNTVYRQEAKLSILSALREQRVPGSFTITLMTDEPDAFEGWPVNIIALSHDTLTQWKGAHGYTHRRKACAIAAGAKLADKTIFVDTDTVFYKDPATLFERVSDQQYLMDELEWAWAEAKQRPDYVPFATELEANGKAPHDSLNLYNSGICGLTRANAGLLDNALELIDEWNAHYLRLHTIEQIAVSFAMGDATVVTANDCIHHYYSKKRYHHAMNQGFFDHHGEQYHAALPSLSASVPVFFPKPALLAKAIAHTRLMTVPKALKPAARLMIEGQKVVTADYLRRYCRDALWLRAIELLRHKEATPQQIQQLITTYIAPSEHADFNALLKPV</sequence>
<protein>
    <submittedName>
        <fullName evidence="1">Uncharacterized protein</fullName>
    </submittedName>
</protein>
<dbReference type="OrthoDB" id="9178965at2"/>
<name>A0A0Q0YUT0_9PSED</name>
<dbReference type="RefSeq" id="WP_055103599.1">
    <property type="nucleotide sequence ID" value="NZ_LLWH01000181.1"/>
</dbReference>
<proteinExistence type="predicted"/>
<reference evidence="1 2" key="1">
    <citation type="submission" date="2015-10" db="EMBL/GenBank/DDBJ databases">
        <title>Pseudomonas helleri sp. nov. and Pseudomonas weihenstephanensis sp. nov., isolated from raw cows milk.</title>
        <authorList>
            <person name="Von Neubeck M."/>
            <person name="Huptas C."/>
            <person name="Wenning M."/>
            <person name="Scherer S."/>
        </authorList>
    </citation>
    <scope>NUCLEOTIDE SEQUENCE [LARGE SCALE GENOMIC DNA]</scope>
    <source>
        <strain evidence="1 2">BSTT44</strain>
    </source>
</reference>
<dbReference type="EMBL" id="LLWH01000181">
    <property type="protein sequence ID" value="KQB52918.1"/>
    <property type="molecule type" value="Genomic_DNA"/>
</dbReference>
<dbReference type="SUPFAM" id="SSF53448">
    <property type="entry name" value="Nucleotide-diphospho-sugar transferases"/>
    <property type="match status" value="1"/>
</dbReference>